<evidence type="ECO:0000259" key="1">
    <source>
        <dbReference type="Pfam" id="PF13590"/>
    </source>
</evidence>
<dbReference type="Pfam" id="PF13590">
    <property type="entry name" value="DUF4136"/>
    <property type="match status" value="1"/>
</dbReference>
<dbReference type="Gene3D" id="3.30.160.670">
    <property type="match status" value="1"/>
</dbReference>
<dbReference type="InterPro" id="IPR025411">
    <property type="entry name" value="DUF4136"/>
</dbReference>
<evidence type="ECO:0000313" key="3">
    <source>
        <dbReference type="Proteomes" id="UP000255061"/>
    </source>
</evidence>
<proteinExistence type="predicted"/>
<accession>A0A380A4V5</accession>
<name>A0A380A4V5_9GAMM</name>
<gene>
    <name evidence="2" type="ORF">NCTC10736_01631</name>
</gene>
<feature type="domain" description="DUF4136" evidence="1">
    <location>
        <begin position="43"/>
        <end position="186"/>
    </location>
</feature>
<organism evidence="2 3">
    <name type="scientific">Shewanella morhuae</name>
    <dbReference type="NCBI Taxonomy" id="365591"/>
    <lineage>
        <taxon>Bacteria</taxon>
        <taxon>Pseudomonadati</taxon>
        <taxon>Pseudomonadota</taxon>
        <taxon>Gammaproteobacteria</taxon>
        <taxon>Alteromonadales</taxon>
        <taxon>Shewanellaceae</taxon>
        <taxon>Shewanella</taxon>
    </lineage>
</organism>
<sequence length="192" mass="20764">MLILSFMVIASLAGCVTVEDNAAQPLRTTIVMAGDLSGLSTSATTFSWHPELHRIITDKRLEPQQVSQHMQDVLKRTLQAKGYRFVEDPQLADFQVGFGVAMGTEMSDAQILAVAGLVAGLSTEGVNTQKYDKGTVLIALFKPIGVQGGNDLVWRVLAQGFGNVEKIDELTTNFDSLIDSMLTNLPLVNVTP</sequence>
<reference evidence="2 3" key="1">
    <citation type="submission" date="2018-06" db="EMBL/GenBank/DDBJ databases">
        <authorList>
            <consortium name="Pathogen Informatics"/>
            <person name="Doyle S."/>
        </authorList>
    </citation>
    <scope>NUCLEOTIDE SEQUENCE [LARGE SCALE GENOMIC DNA]</scope>
    <source>
        <strain evidence="2 3">NCTC10736</strain>
    </source>
</reference>
<dbReference type="Proteomes" id="UP000255061">
    <property type="component" value="Unassembled WGS sequence"/>
</dbReference>
<protein>
    <recommendedName>
        <fullName evidence="1">DUF4136 domain-containing protein</fullName>
    </recommendedName>
</protein>
<dbReference type="AlphaFoldDB" id="A0A380A4V5"/>
<evidence type="ECO:0000313" key="2">
    <source>
        <dbReference type="EMBL" id="SUI74359.1"/>
    </source>
</evidence>
<dbReference type="EMBL" id="UGYV01000001">
    <property type="protein sequence ID" value="SUI74359.1"/>
    <property type="molecule type" value="Genomic_DNA"/>
</dbReference>